<reference evidence="2" key="1">
    <citation type="journal article" date="2010" name="Nat. Biotechnol.">
        <title>Draft genome sequence of the oilseed species Ricinus communis.</title>
        <authorList>
            <person name="Chan A.P."/>
            <person name="Crabtree J."/>
            <person name="Zhao Q."/>
            <person name="Lorenzi H."/>
            <person name="Orvis J."/>
            <person name="Puiu D."/>
            <person name="Melake-Berhan A."/>
            <person name="Jones K.M."/>
            <person name="Redman J."/>
            <person name="Chen G."/>
            <person name="Cahoon E.B."/>
            <person name="Gedil M."/>
            <person name="Stanke M."/>
            <person name="Haas B.J."/>
            <person name="Wortman J.R."/>
            <person name="Fraser-Liggett C.M."/>
            <person name="Ravel J."/>
            <person name="Rabinowicz P.D."/>
        </authorList>
    </citation>
    <scope>NUCLEOTIDE SEQUENCE [LARGE SCALE GENOMIC DNA]</scope>
    <source>
        <strain evidence="2">cv. Hale</strain>
    </source>
</reference>
<sequence>MVGLSCAHPDPKFRPSIKQVIQVLNFEAALPVLPSKIPVPTYFSPAVNAH</sequence>
<proteinExistence type="predicted"/>
<protein>
    <submittedName>
        <fullName evidence="1">Uncharacterized protein</fullName>
    </submittedName>
</protein>
<keyword evidence="2" id="KW-1185">Reference proteome</keyword>
<accession>B9RX65</accession>
<dbReference type="EMBL" id="EQ973826">
    <property type="protein sequence ID" value="EEF44094.1"/>
    <property type="molecule type" value="Genomic_DNA"/>
</dbReference>
<evidence type="ECO:0000313" key="2">
    <source>
        <dbReference type="Proteomes" id="UP000008311"/>
    </source>
</evidence>
<dbReference type="STRING" id="3988.B9RX65"/>
<gene>
    <name evidence="1" type="ORF">RCOM_0818460</name>
</gene>
<dbReference type="AlphaFoldDB" id="B9RX65"/>
<dbReference type="Proteomes" id="UP000008311">
    <property type="component" value="Unassembled WGS sequence"/>
</dbReference>
<dbReference type="InParanoid" id="B9RX65"/>
<name>B9RX65_RICCO</name>
<evidence type="ECO:0000313" key="1">
    <source>
        <dbReference type="EMBL" id="EEF44094.1"/>
    </source>
</evidence>
<organism evidence="1 2">
    <name type="scientific">Ricinus communis</name>
    <name type="common">Castor bean</name>
    <dbReference type="NCBI Taxonomy" id="3988"/>
    <lineage>
        <taxon>Eukaryota</taxon>
        <taxon>Viridiplantae</taxon>
        <taxon>Streptophyta</taxon>
        <taxon>Embryophyta</taxon>
        <taxon>Tracheophyta</taxon>
        <taxon>Spermatophyta</taxon>
        <taxon>Magnoliopsida</taxon>
        <taxon>eudicotyledons</taxon>
        <taxon>Gunneridae</taxon>
        <taxon>Pentapetalae</taxon>
        <taxon>rosids</taxon>
        <taxon>fabids</taxon>
        <taxon>Malpighiales</taxon>
        <taxon>Euphorbiaceae</taxon>
        <taxon>Acalyphoideae</taxon>
        <taxon>Acalypheae</taxon>
        <taxon>Ricinus</taxon>
    </lineage>
</organism>